<name>A0A0D0EA91_9AGAM</name>
<evidence type="ECO:0000313" key="1">
    <source>
        <dbReference type="EMBL" id="KIL00120.1"/>
    </source>
</evidence>
<evidence type="ECO:0008006" key="3">
    <source>
        <dbReference type="Google" id="ProtNLM"/>
    </source>
</evidence>
<reference evidence="2" key="2">
    <citation type="submission" date="2015-01" db="EMBL/GenBank/DDBJ databases">
        <title>Evolutionary Origins and Diversification of the Mycorrhizal Mutualists.</title>
        <authorList>
            <consortium name="DOE Joint Genome Institute"/>
            <consortium name="Mycorrhizal Genomics Consortium"/>
            <person name="Kohler A."/>
            <person name="Kuo A."/>
            <person name="Nagy L.G."/>
            <person name="Floudas D."/>
            <person name="Copeland A."/>
            <person name="Barry K.W."/>
            <person name="Cichocki N."/>
            <person name="Veneault-Fourrey C."/>
            <person name="LaButti K."/>
            <person name="Lindquist E.A."/>
            <person name="Lipzen A."/>
            <person name="Lundell T."/>
            <person name="Morin E."/>
            <person name="Murat C."/>
            <person name="Riley R."/>
            <person name="Ohm R."/>
            <person name="Sun H."/>
            <person name="Tunlid A."/>
            <person name="Henrissat B."/>
            <person name="Grigoriev I.V."/>
            <person name="Hibbett D.S."/>
            <person name="Martin F."/>
        </authorList>
    </citation>
    <scope>NUCLEOTIDE SEQUENCE [LARGE SCALE GENOMIC DNA]</scope>
    <source>
        <strain evidence="2">Ve08.2h10</strain>
    </source>
</reference>
<dbReference type="OrthoDB" id="5987198at2759"/>
<protein>
    <recommendedName>
        <fullName evidence="3">Protein kinase domain-containing protein</fullName>
    </recommendedName>
</protein>
<dbReference type="InParanoid" id="A0A0D0EA91"/>
<dbReference type="Proteomes" id="UP000054538">
    <property type="component" value="Unassembled WGS sequence"/>
</dbReference>
<dbReference type="HOGENOM" id="CLU_847625_0_0_1"/>
<keyword evidence="2" id="KW-1185">Reference proteome</keyword>
<dbReference type="STRING" id="930991.A0A0D0EA91"/>
<dbReference type="EMBL" id="KN824841">
    <property type="protein sequence ID" value="KIL00120.1"/>
    <property type="molecule type" value="Genomic_DNA"/>
</dbReference>
<reference evidence="1 2" key="1">
    <citation type="submission" date="2014-04" db="EMBL/GenBank/DDBJ databases">
        <authorList>
            <consortium name="DOE Joint Genome Institute"/>
            <person name="Kuo A."/>
            <person name="Kohler A."/>
            <person name="Jargeat P."/>
            <person name="Nagy L.G."/>
            <person name="Floudas D."/>
            <person name="Copeland A."/>
            <person name="Barry K.W."/>
            <person name="Cichocki N."/>
            <person name="Veneault-Fourrey C."/>
            <person name="LaButti K."/>
            <person name="Lindquist E.A."/>
            <person name="Lipzen A."/>
            <person name="Lundell T."/>
            <person name="Morin E."/>
            <person name="Murat C."/>
            <person name="Sun H."/>
            <person name="Tunlid A."/>
            <person name="Henrissat B."/>
            <person name="Grigoriev I.V."/>
            <person name="Hibbett D.S."/>
            <person name="Martin F."/>
            <person name="Nordberg H.P."/>
            <person name="Cantor M.N."/>
            <person name="Hua S.X."/>
        </authorList>
    </citation>
    <scope>NUCLEOTIDE SEQUENCE [LARGE SCALE GENOMIC DNA]</scope>
    <source>
        <strain evidence="1 2">Ve08.2h10</strain>
    </source>
</reference>
<dbReference type="AlphaFoldDB" id="A0A0D0EA91"/>
<proteinExistence type="predicted"/>
<gene>
    <name evidence="1" type="ORF">PAXRUDRAFT_30035</name>
</gene>
<sequence length="274" mass="31034">MNQLPPMAAITGLYGLALVSHRLFLFLPIIPSLIERELESVGSSPSSDSSFDDDEVNARVIPHWSKYRDLITSQGYRLDTVRDPLKGNNYLSGYLRACAGWDDDALCKDPGLPENLFRATCCMTGMKLMIKAVNRLSREVQNVRYMSSPPLRQEPMNHYTSIVNMINIPADGRCFIVMEEWSSHLLPSIPSTLHEFLSAIHHSSGREGPRPHLERGQASDPYMIDEWALEPPQVAEFYVPEILHLTRPMLHHNPDQRPSAAAVLREFKRLVLSM</sequence>
<organism evidence="1 2">
    <name type="scientific">Paxillus rubicundulus Ve08.2h10</name>
    <dbReference type="NCBI Taxonomy" id="930991"/>
    <lineage>
        <taxon>Eukaryota</taxon>
        <taxon>Fungi</taxon>
        <taxon>Dikarya</taxon>
        <taxon>Basidiomycota</taxon>
        <taxon>Agaricomycotina</taxon>
        <taxon>Agaricomycetes</taxon>
        <taxon>Agaricomycetidae</taxon>
        <taxon>Boletales</taxon>
        <taxon>Paxilineae</taxon>
        <taxon>Paxillaceae</taxon>
        <taxon>Paxillus</taxon>
    </lineage>
</organism>
<evidence type="ECO:0000313" key="2">
    <source>
        <dbReference type="Proteomes" id="UP000054538"/>
    </source>
</evidence>
<accession>A0A0D0EA91</accession>